<dbReference type="EMBL" id="JAXQNO010000002">
    <property type="protein sequence ID" value="KAK4802272.1"/>
    <property type="molecule type" value="Genomic_DNA"/>
</dbReference>
<dbReference type="InterPro" id="IPR038005">
    <property type="entry name" value="RX-like_CC"/>
</dbReference>
<dbReference type="InterPro" id="IPR032675">
    <property type="entry name" value="LRR_dom_sf"/>
</dbReference>
<dbReference type="InterPro" id="IPR036388">
    <property type="entry name" value="WH-like_DNA-bd_sf"/>
</dbReference>
<dbReference type="PANTHER" id="PTHR23155:SF1185">
    <property type="entry name" value="DISEASE RESISTANCE RPP8-LIKE PROTEIN 3-RELATED"/>
    <property type="match status" value="1"/>
</dbReference>
<feature type="domain" description="NB-ARC" evidence="5">
    <location>
        <begin position="165"/>
        <end position="339"/>
    </location>
</feature>
<dbReference type="Gene3D" id="3.40.50.300">
    <property type="entry name" value="P-loop containing nucleotide triphosphate hydrolases"/>
    <property type="match status" value="1"/>
</dbReference>
<dbReference type="SUPFAM" id="SSF52058">
    <property type="entry name" value="L domain-like"/>
    <property type="match status" value="1"/>
</dbReference>
<dbReference type="Pfam" id="PF00931">
    <property type="entry name" value="NB-ARC"/>
    <property type="match status" value="1"/>
</dbReference>
<dbReference type="InterPro" id="IPR058922">
    <property type="entry name" value="WHD_DRP"/>
</dbReference>
<evidence type="ECO:0000256" key="4">
    <source>
        <dbReference type="SAM" id="MobiDB-lite"/>
    </source>
</evidence>
<accession>A0AAN7MC37</accession>
<keyword evidence="1" id="KW-0677">Repeat</keyword>
<feature type="region of interest" description="Disordered" evidence="4">
    <location>
        <begin position="1017"/>
        <end position="1050"/>
    </location>
</feature>
<dbReference type="Gene3D" id="3.80.10.10">
    <property type="entry name" value="Ribonuclease Inhibitor"/>
    <property type="match status" value="1"/>
</dbReference>
<dbReference type="Gene3D" id="1.20.5.4130">
    <property type="match status" value="1"/>
</dbReference>
<gene>
    <name evidence="9" type="ORF">SAY86_000475</name>
</gene>
<evidence type="ECO:0000313" key="9">
    <source>
        <dbReference type="EMBL" id="KAK4802272.1"/>
    </source>
</evidence>
<dbReference type="InterPro" id="IPR041118">
    <property type="entry name" value="Rx_N"/>
</dbReference>
<dbReference type="InterPro" id="IPR044974">
    <property type="entry name" value="Disease_R_plants"/>
</dbReference>
<reference evidence="9 10" key="1">
    <citation type="journal article" date="2023" name="Hortic Res">
        <title>Pangenome of water caltrop reveals structural variations and asymmetric subgenome divergence after allopolyploidization.</title>
        <authorList>
            <person name="Zhang X."/>
            <person name="Chen Y."/>
            <person name="Wang L."/>
            <person name="Yuan Y."/>
            <person name="Fang M."/>
            <person name="Shi L."/>
            <person name="Lu R."/>
            <person name="Comes H.P."/>
            <person name="Ma Y."/>
            <person name="Chen Y."/>
            <person name="Huang G."/>
            <person name="Zhou Y."/>
            <person name="Zheng Z."/>
            <person name="Qiu Y."/>
        </authorList>
    </citation>
    <scope>NUCLEOTIDE SEQUENCE [LARGE SCALE GENOMIC DNA]</scope>
    <source>
        <strain evidence="9">F231</strain>
    </source>
</reference>
<name>A0AAN7MC37_TRANT</name>
<evidence type="ECO:0000256" key="2">
    <source>
        <dbReference type="ARBA" id="ARBA00022741"/>
    </source>
</evidence>
<dbReference type="SUPFAM" id="SSF52540">
    <property type="entry name" value="P-loop containing nucleoside triphosphate hydrolases"/>
    <property type="match status" value="1"/>
</dbReference>
<protein>
    <submittedName>
        <fullName evidence="9">Uncharacterized protein</fullName>
    </submittedName>
</protein>
<dbReference type="Gene3D" id="1.10.8.430">
    <property type="entry name" value="Helical domain of apoptotic protease-activating factors"/>
    <property type="match status" value="1"/>
</dbReference>
<proteinExistence type="predicted"/>
<feature type="domain" description="Disease resistance protein winged helix" evidence="7">
    <location>
        <begin position="425"/>
        <end position="499"/>
    </location>
</feature>
<evidence type="ECO:0000259" key="6">
    <source>
        <dbReference type="Pfam" id="PF18052"/>
    </source>
</evidence>
<keyword evidence="3" id="KW-0611">Plant defense</keyword>
<dbReference type="FunFam" id="1.10.10.10:FF:000322">
    <property type="entry name" value="Probable disease resistance protein At1g63360"/>
    <property type="match status" value="1"/>
</dbReference>
<dbReference type="Pfam" id="PF18052">
    <property type="entry name" value="Rx_N"/>
    <property type="match status" value="1"/>
</dbReference>
<keyword evidence="2" id="KW-0547">Nucleotide-binding</keyword>
<dbReference type="CDD" id="cd14798">
    <property type="entry name" value="RX-CC_like"/>
    <property type="match status" value="1"/>
</dbReference>
<feature type="domain" description="Disease resistance N-terminal" evidence="6">
    <location>
        <begin position="5"/>
        <end position="89"/>
    </location>
</feature>
<evidence type="ECO:0000259" key="8">
    <source>
        <dbReference type="Pfam" id="PF23598"/>
    </source>
</evidence>
<evidence type="ECO:0000256" key="3">
    <source>
        <dbReference type="ARBA" id="ARBA00022821"/>
    </source>
</evidence>
<dbReference type="InterPro" id="IPR027417">
    <property type="entry name" value="P-loop_NTPase"/>
</dbReference>
<dbReference type="FunFam" id="3.40.50.300:FF:001091">
    <property type="entry name" value="Probable disease resistance protein At1g61300"/>
    <property type="match status" value="1"/>
</dbReference>
<feature type="domain" description="Disease resistance R13L4/SHOC-2-like LRR" evidence="8">
    <location>
        <begin position="579"/>
        <end position="869"/>
    </location>
</feature>
<dbReference type="GO" id="GO:0098542">
    <property type="term" value="P:defense response to other organism"/>
    <property type="evidence" value="ECO:0007669"/>
    <property type="project" value="TreeGrafter"/>
</dbReference>
<keyword evidence="10" id="KW-1185">Reference proteome</keyword>
<evidence type="ECO:0000256" key="1">
    <source>
        <dbReference type="ARBA" id="ARBA00022737"/>
    </source>
</evidence>
<comment type="caution">
    <text evidence="9">The sequence shown here is derived from an EMBL/GenBank/DDBJ whole genome shotgun (WGS) entry which is preliminary data.</text>
</comment>
<dbReference type="InterPro" id="IPR002182">
    <property type="entry name" value="NB-ARC"/>
</dbReference>
<organism evidence="9 10">
    <name type="scientific">Trapa natans</name>
    <name type="common">Water chestnut</name>
    <dbReference type="NCBI Taxonomy" id="22666"/>
    <lineage>
        <taxon>Eukaryota</taxon>
        <taxon>Viridiplantae</taxon>
        <taxon>Streptophyta</taxon>
        <taxon>Embryophyta</taxon>
        <taxon>Tracheophyta</taxon>
        <taxon>Spermatophyta</taxon>
        <taxon>Magnoliopsida</taxon>
        <taxon>eudicotyledons</taxon>
        <taxon>Gunneridae</taxon>
        <taxon>Pentapetalae</taxon>
        <taxon>rosids</taxon>
        <taxon>malvids</taxon>
        <taxon>Myrtales</taxon>
        <taxon>Lythraceae</taxon>
        <taxon>Trapa</taxon>
    </lineage>
</organism>
<dbReference type="GO" id="GO:0043531">
    <property type="term" value="F:ADP binding"/>
    <property type="evidence" value="ECO:0007669"/>
    <property type="project" value="InterPro"/>
</dbReference>
<dbReference type="Proteomes" id="UP001346149">
    <property type="component" value="Unassembled WGS sequence"/>
</dbReference>
<evidence type="ECO:0000259" key="5">
    <source>
        <dbReference type="Pfam" id="PF00931"/>
    </source>
</evidence>
<evidence type="ECO:0000259" key="7">
    <source>
        <dbReference type="Pfam" id="PF23559"/>
    </source>
</evidence>
<dbReference type="InterPro" id="IPR055414">
    <property type="entry name" value="LRR_R13L4/SHOC2-like"/>
</dbReference>
<feature type="compositionally biased region" description="Acidic residues" evidence="4">
    <location>
        <begin position="1024"/>
        <end position="1034"/>
    </location>
</feature>
<dbReference type="Pfam" id="PF23598">
    <property type="entry name" value="LRR_14"/>
    <property type="match status" value="1"/>
</dbReference>
<dbReference type="PRINTS" id="PR00364">
    <property type="entry name" value="DISEASERSIST"/>
</dbReference>
<dbReference type="Pfam" id="PF23559">
    <property type="entry name" value="WHD_DRP"/>
    <property type="match status" value="1"/>
</dbReference>
<evidence type="ECO:0000313" key="10">
    <source>
        <dbReference type="Proteomes" id="UP001346149"/>
    </source>
</evidence>
<dbReference type="AlphaFoldDB" id="A0AAN7MC37"/>
<dbReference type="Gene3D" id="1.10.10.10">
    <property type="entry name" value="Winged helix-like DNA-binding domain superfamily/Winged helix DNA-binding domain"/>
    <property type="match status" value="1"/>
</dbReference>
<dbReference type="InterPro" id="IPR042197">
    <property type="entry name" value="Apaf_helical"/>
</dbReference>
<sequence>MAESIVSSIVGRVADLLIKEWQFLKEVKKQAESLQKELKRMHGFLKNADARQDEDYCIRQWVSEIRDLAYEAEDVIEAYILKVAQPTHSKISSPVCLEMHRSGKDIEKIRSRVSDLARIMQEYGIIIMTPDQRPTRSPPRVPHRVYYPHVEEVFVGMEDSIKDIVEKVVMVSSTGNDRHHRVVCICGMGGLGKTSLAKKVYYHQDVKGSFDCFAWARVSEQFNEKKVLVEILSGLIPTRQAEISGMQKETLSKALYGVLRVEKRCLIVLDDIWTEEAWKSLKDAFPMENMGSNMILLTTRNPELAAEVRIAHSGYVHEPRYLSDEERWELLKKKAFPKREGEDECVIRTEMEELGKTMLRRTGGLPLAVVVLAGVLARKKTLIEWEAVQRNMPIGQKDEVINILALGYRDLPHHLKLCFNYLASFPKDVAIPVRKLMHMWIAEGFFHSTAYRSSEKRTVEEDAYGALNELNNRGLLQAQISKSTGEFKTCHLHDLMREFCVDKAKEESFLNVINLQNIADHSSVSSPLSANNSKVRRLSIYLDDMTEYDLPDSLMSSLGNTSHLRALLLPSTSEGKCWKKMQTHFMNCKLLRLLDMEGFFILERALSKSVSDLIHLRYLNLRNTTVQELPVSLGNLQLMETLDLRVRSEVRIANVLWKMKRLRYLYLPLCFSVTGGGSEKLQLYSLNCLEILKNFSPSKCNVKDLRNLLNLRRFSACPLEVNDGKGVEQVLEIGEVALGHIQYTSFRISSGGFSESDLEKLSGYGHPCNLYLEGSIQKLPDDDKQFPRRIRKLILKHSKLKEDSMSKLEKLQTLMILHLLEDAYVGKEITVSSRGFPDLKSLVLCKLSSLERFRVEQGALFNLSYLEISNCPSMKWLGGLSSLAERQKLEFFRETAEGRFRVAREGKSWVYYTEEGAVVRHEIGDYLADEEAAVVRHEIGEGWAHLSSSVSAAHVKGVRRPPQRSLPKTKCFIKRNEGVRLPPRRSLPKTKFFIKRNEEIMEEELVARLIKSFKSMKPVRPLHDEEDGDEEDGVEKEQLENDGLGLEEIN</sequence>
<dbReference type="PANTHER" id="PTHR23155">
    <property type="entry name" value="DISEASE RESISTANCE PROTEIN RP"/>
    <property type="match status" value="1"/>
</dbReference>